<dbReference type="EMBL" id="CP041636">
    <property type="protein sequence ID" value="QDO99455.1"/>
    <property type="molecule type" value="Genomic_DNA"/>
</dbReference>
<protein>
    <recommendedName>
        <fullName evidence="3">S-adenosyl-L-methionine methyltransferase</fullName>
    </recommendedName>
</protein>
<keyword evidence="2" id="KW-1185">Reference proteome</keyword>
<dbReference type="RefSeq" id="WP_144258451.1">
    <property type="nucleotide sequence ID" value="NZ_CP041636.1"/>
</dbReference>
<dbReference type="Gene3D" id="3.40.50.150">
    <property type="entry name" value="Vaccinia Virus protein VP39"/>
    <property type="match status" value="1"/>
</dbReference>
<evidence type="ECO:0000313" key="2">
    <source>
        <dbReference type="Proteomes" id="UP000317496"/>
    </source>
</evidence>
<evidence type="ECO:0000313" key="1">
    <source>
        <dbReference type="EMBL" id="QDO99455.1"/>
    </source>
</evidence>
<accession>A0A516H6W2</accession>
<dbReference type="InterPro" id="IPR029063">
    <property type="entry name" value="SAM-dependent_MTases_sf"/>
</dbReference>
<dbReference type="KEGG" id="fer:FNB15_20230"/>
<dbReference type="AlphaFoldDB" id="A0A516H6W2"/>
<reference evidence="1 2" key="1">
    <citation type="submission" date="2019-07" db="EMBL/GenBank/DDBJ databases">
        <title>Genome sequencing for Ferrovibrio sp. K5.</title>
        <authorList>
            <person name="Park S.-J."/>
        </authorList>
    </citation>
    <scope>NUCLEOTIDE SEQUENCE [LARGE SCALE GENOMIC DNA]</scope>
    <source>
        <strain evidence="1 2">K5</strain>
    </source>
</reference>
<name>A0A516H6W2_9PROT</name>
<sequence length="162" mass="17754">MSRLDSFIARLSAQRELLNWAIDWVKYREGPVLEIGLGNGRTYDHLRAGLGAERIYAFDRAVNANPLSIPPADRLMLGEFGDSLPGFAARHPGGAAMVHSDVGLGDPEANARQVVQMSGWLPPLMATGALLLSDQKLTHPDLMLQPVPVPIPPERYFIYLKA</sequence>
<organism evidence="1 2">
    <name type="scientific">Ferrovibrio terrae</name>
    <dbReference type="NCBI Taxonomy" id="2594003"/>
    <lineage>
        <taxon>Bacteria</taxon>
        <taxon>Pseudomonadati</taxon>
        <taxon>Pseudomonadota</taxon>
        <taxon>Alphaproteobacteria</taxon>
        <taxon>Rhodospirillales</taxon>
        <taxon>Rhodospirillaceae</taxon>
        <taxon>Ferrovibrio</taxon>
    </lineage>
</organism>
<dbReference type="SUPFAM" id="SSF53335">
    <property type="entry name" value="S-adenosyl-L-methionine-dependent methyltransferases"/>
    <property type="match status" value="1"/>
</dbReference>
<dbReference type="Proteomes" id="UP000317496">
    <property type="component" value="Chromosome"/>
</dbReference>
<evidence type="ECO:0008006" key="3">
    <source>
        <dbReference type="Google" id="ProtNLM"/>
    </source>
</evidence>
<dbReference type="InterPro" id="IPR025690">
    <property type="entry name" value="Methyltransf_put"/>
</dbReference>
<gene>
    <name evidence="1" type="ORF">FNB15_20230</name>
</gene>
<dbReference type="Pfam" id="PF12692">
    <property type="entry name" value="Methyltransf_17"/>
    <property type="match status" value="1"/>
</dbReference>
<proteinExistence type="predicted"/>
<dbReference type="OrthoDB" id="7348097at2"/>